<evidence type="ECO:0000313" key="2">
    <source>
        <dbReference type="EMBL" id="CAF4265898.1"/>
    </source>
</evidence>
<dbReference type="EMBL" id="CAJOBG010009421">
    <property type="protein sequence ID" value="CAF4265898.1"/>
    <property type="molecule type" value="Genomic_DNA"/>
</dbReference>
<feature type="region of interest" description="Disordered" evidence="1">
    <location>
        <begin position="280"/>
        <end position="364"/>
    </location>
</feature>
<gene>
    <name evidence="2" type="ORF">OVN521_LOCUS29821</name>
</gene>
<evidence type="ECO:0000313" key="3">
    <source>
        <dbReference type="Proteomes" id="UP000663866"/>
    </source>
</evidence>
<name>A0A820FLS1_9BILA</name>
<feature type="compositionally biased region" description="Polar residues" evidence="1">
    <location>
        <begin position="280"/>
        <end position="294"/>
    </location>
</feature>
<organism evidence="2 3">
    <name type="scientific">Rotaria magnacalcarata</name>
    <dbReference type="NCBI Taxonomy" id="392030"/>
    <lineage>
        <taxon>Eukaryota</taxon>
        <taxon>Metazoa</taxon>
        <taxon>Spiralia</taxon>
        <taxon>Gnathifera</taxon>
        <taxon>Rotifera</taxon>
        <taxon>Eurotatoria</taxon>
        <taxon>Bdelloidea</taxon>
        <taxon>Philodinida</taxon>
        <taxon>Philodinidae</taxon>
        <taxon>Rotaria</taxon>
    </lineage>
</organism>
<reference evidence="2" key="1">
    <citation type="submission" date="2021-02" db="EMBL/GenBank/DDBJ databases">
        <authorList>
            <person name="Nowell W R."/>
        </authorList>
    </citation>
    <scope>NUCLEOTIDE SEQUENCE</scope>
</reference>
<comment type="caution">
    <text evidence="2">The sequence shown here is derived from an EMBL/GenBank/DDBJ whole genome shotgun (WGS) entry which is preliminary data.</text>
</comment>
<dbReference type="AlphaFoldDB" id="A0A820FLS1"/>
<dbReference type="Proteomes" id="UP000663866">
    <property type="component" value="Unassembled WGS sequence"/>
</dbReference>
<keyword evidence="3" id="KW-1185">Reference proteome</keyword>
<proteinExistence type="predicted"/>
<evidence type="ECO:0000256" key="1">
    <source>
        <dbReference type="SAM" id="MobiDB-lite"/>
    </source>
</evidence>
<sequence>MKTFQANITIRPNATFIQPTVVNQQSVQSIPTQTFYSQVPQIQQTYNLPPTNFNQGLNATPIYFVDRPAVREIPYFKHHTLEQFNKYLVNFENQCAKIYPDNQEQWRTMLINKMSKEIKATLTSGKPESSVMSKFWRLVKAPNEKPTIFSAKLCQNYEQINWEGNNQNIIQGLESVNFSVPPPSCNFMPDENNNNQLLEAGHVGYAGVGSNPDCGSVPDQPIQAQQVLNSYTSDGPKNNFIICPHYNIQDNKNCHFCKNSHPELLKLEKVIASYDNNFIAPSTVPTTNKSSMSTNVKSNLNKKSKLNPKFKDKKGKKGKEVKKRKQTDLEEHSNNYQNRKNHLKWAKDNINNSNYKEQSPKPKK</sequence>
<accession>A0A820FLS1</accession>
<protein>
    <submittedName>
        <fullName evidence="2">Uncharacterized protein</fullName>
    </submittedName>
</protein>
<feature type="compositionally biased region" description="Basic residues" evidence="1">
    <location>
        <begin position="300"/>
        <end position="325"/>
    </location>
</feature>